<proteinExistence type="predicted"/>
<reference evidence="3" key="1">
    <citation type="submission" date="2016-11" db="UniProtKB">
        <authorList>
            <consortium name="WormBaseParasite"/>
        </authorList>
    </citation>
    <scope>IDENTIFICATION</scope>
</reference>
<organism evidence="2 3">
    <name type="scientific">Steinernema glaseri</name>
    <dbReference type="NCBI Taxonomy" id="37863"/>
    <lineage>
        <taxon>Eukaryota</taxon>
        <taxon>Metazoa</taxon>
        <taxon>Ecdysozoa</taxon>
        <taxon>Nematoda</taxon>
        <taxon>Chromadorea</taxon>
        <taxon>Rhabditida</taxon>
        <taxon>Tylenchina</taxon>
        <taxon>Panagrolaimomorpha</taxon>
        <taxon>Strongyloidoidea</taxon>
        <taxon>Steinernematidae</taxon>
        <taxon>Steinernema</taxon>
    </lineage>
</organism>
<evidence type="ECO:0000313" key="2">
    <source>
        <dbReference type="Proteomes" id="UP000095287"/>
    </source>
</evidence>
<dbReference type="Proteomes" id="UP000095287">
    <property type="component" value="Unplaced"/>
</dbReference>
<feature type="compositionally biased region" description="Basic residues" evidence="1">
    <location>
        <begin position="66"/>
        <end position="77"/>
    </location>
</feature>
<evidence type="ECO:0000313" key="3">
    <source>
        <dbReference type="WBParaSite" id="L893_g19734.t1"/>
    </source>
</evidence>
<protein>
    <submittedName>
        <fullName evidence="3">C2H2-type domain-containing protein</fullName>
    </submittedName>
</protein>
<accession>A0A1I7YU63</accession>
<evidence type="ECO:0000256" key="1">
    <source>
        <dbReference type="SAM" id="MobiDB-lite"/>
    </source>
</evidence>
<dbReference type="AlphaFoldDB" id="A0A1I7YU63"/>
<dbReference type="WBParaSite" id="L893_g19734.t1">
    <property type="protein sequence ID" value="L893_g19734.t1"/>
    <property type="gene ID" value="L893_g19734"/>
</dbReference>
<feature type="region of interest" description="Disordered" evidence="1">
    <location>
        <begin position="66"/>
        <end position="91"/>
    </location>
</feature>
<sequence length="91" mass="10299">MANSEVPLCKHCDEYFTASQSQKALLRAHHNLSQLAIADVRTGCPRDVRVDKFVAIAHHARRAAAPRAVRIRNGPRSRAKELRTPKRRFNS</sequence>
<name>A0A1I7YU63_9BILA</name>
<keyword evidence="2" id="KW-1185">Reference proteome</keyword>